<proteinExistence type="inferred from homology"/>
<evidence type="ECO:0000256" key="4">
    <source>
        <dbReference type="ARBA" id="ARBA00022694"/>
    </source>
</evidence>
<dbReference type="Pfam" id="PF01743">
    <property type="entry name" value="PolyA_pol"/>
    <property type="match status" value="1"/>
</dbReference>
<dbReference type="GO" id="GO:0000049">
    <property type="term" value="F:tRNA binding"/>
    <property type="evidence" value="ECO:0007669"/>
    <property type="project" value="TreeGrafter"/>
</dbReference>
<dbReference type="GO" id="GO:0001680">
    <property type="term" value="P:tRNA 3'-terminal CCA addition"/>
    <property type="evidence" value="ECO:0007669"/>
    <property type="project" value="TreeGrafter"/>
</dbReference>
<evidence type="ECO:0000259" key="11">
    <source>
        <dbReference type="Pfam" id="PF12627"/>
    </source>
</evidence>
<feature type="domain" description="Poly A polymerase head" evidence="10">
    <location>
        <begin position="59"/>
        <end position="180"/>
    </location>
</feature>
<comment type="cofactor">
    <cofactor evidence="1">
        <name>Mg(2+)</name>
        <dbReference type="ChEBI" id="CHEBI:18420"/>
    </cofactor>
</comment>
<evidence type="ECO:0000256" key="7">
    <source>
        <dbReference type="ARBA" id="ARBA00022741"/>
    </source>
</evidence>
<dbReference type="Gene3D" id="3.30.460.10">
    <property type="entry name" value="Beta Polymerase, domain 2"/>
    <property type="match status" value="1"/>
</dbReference>
<dbReference type="InterPro" id="IPR043519">
    <property type="entry name" value="NT_sf"/>
</dbReference>
<dbReference type="GO" id="GO:1990180">
    <property type="term" value="P:mitochondrial tRNA 3'-end processing"/>
    <property type="evidence" value="ECO:0007669"/>
    <property type="project" value="TreeGrafter"/>
</dbReference>
<evidence type="ECO:0000256" key="9">
    <source>
        <dbReference type="RuleBase" id="RU003953"/>
    </source>
</evidence>
<dbReference type="CDD" id="cd05398">
    <property type="entry name" value="NT_ClassII-CCAase"/>
    <property type="match status" value="1"/>
</dbReference>
<dbReference type="GO" id="GO:0046872">
    <property type="term" value="F:metal ion binding"/>
    <property type="evidence" value="ECO:0007669"/>
    <property type="project" value="UniProtKB-KW"/>
</dbReference>
<organism evidence="12 13">
    <name type="scientific">Habropoda laboriosa</name>
    <dbReference type="NCBI Taxonomy" id="597456"/>
    <lineage>
        <taxon>Eukaryota</taxon>
        <taxon>Metazoa</taxon>
        <taxon>Ecdysozoa</taxon>
        <taxon>Arthropoda</taxon>
        <taxon>Hexapoda</taxon>
        <taxon>Insecta</taxon>
        <taxon>Pterygota</taxon>
        <taxon>Neoptera</taxon>
        <taxon>Endopterygota</taxon>
        <taxon>Hymenoptera</taxon>
        <taxon>Apocrita</taxon>
        <taxon>Aculeata</taxon>
        <taxon>Apoidea</taxon>
        <taxon>Anthophila</taxon>
        <taxon>Apidae</taxon>
        <taxon>Habropoda</taxon>
    </lineage>
</organism>
<keyword evidence="8" id="KW-0460">Magnesium</keyword>
<dbReference type="SUPFAM" id="SSF81301">
    <property type="entry name" value="Nucleotidyltransferase"/>
    <property type="match status" value="1"/>
</dbReference>
<keyword evidence="6" id="KW-0479">Metal-binding</keyword>
<dbReference type="PANTHER" id="PTHR46173:SF1">
    <property type="entry name" value="CCA TRNA NUCLEOTIDYLTRANSFERASE 1, MITOCHONDRIAL"/>
    <property type="match status" value="1"/>
</dbReference>
<evidence type="ECO:0000256" key="8">
    <source>
        <dbReference type="ARBA" id="ARBA00022842"/>
    </source>
</evidence>
<evidence type="ECO:0000313" key="13">
    <source>
        <dbReference type="Proteomes" id="UP000053825"/>
    </source>
</evidence>
<dbReference type="STRING" id="597456.A0A0L7RHD8"/>
<dbReference type="EMBL" id="KQ414592">
    <property type="protein sequence ID" value="KOC70218.1"/>
    <property type="molecule type" value="Genomic_DNA"/>
</dbReference>
<sequence>FLKLYRTWQKVKMKNELMPISRSNPIIKKLDTPLFHSIFTPELNELGRLFKKYNYELKIAGGAVRDMLMDIKPTDLDFATDATPNEMKDMFQKENVRMIHSNGEKHGTVTPRINDKENFEVTTLRIDTHTDGRHAKVEFTKDWKLDALRRDLTINSMFLDFEGSVYDYFFGYDDLQKKRVTFVGSAKCRIQEDYLRILRYFRFYGRITEQPDSHDEETVMAIKENIYGLKDISGERIWSEWSRIFSGNYAKELTLKMLECGIAKYVGLPENPNIGNFEVVYDASKKNNISLQPITFLAVMLKDENEVLQLHKRLKLSAYERDLAFFLVRYWEDKPSPSVDLLKFYKKLIIHWKGNTANGKSYICELLRCKQHFNLAEDLEQFVIPRFPVNGIILKELVKKGKMVGIVLKELKDIWVDKNFEINREELLQEVPRIISELEDKS</sequence>
<dbReference type="InterPro" id="IPR002646">
    <property type="entry name" value="PolA_pol_head_dom"/>
</dbReference>
<keyword evidence="3 9" id="KW-0808">Transferase</keyword>
<name>A0A0L7RHD8_9HYME</name>
<evidence type="ECO:0000259" key="10">
    <source>
        <dbReference type="Pfam" id="PF01743"/>
    </source>
</evidence>
<dbReference type="Proteomes" id="UP000053825">
    <property type="component" value="Unassembled WGS sequence"/>
</dbReference>
<gene>
    <name evidence="12" type="ORF">WH47_08564</name>
</gene>
<evidence type="ECO:0000313" key="12">
    <source>
        <dbReference type="EMBL" id="KOC70218.1"/>
    </source>
</evidence>
<dbReference type="InterPro" id="IPR032828">
    <property type="entry name" value="PolyA_RNA-bd"/>
</dbReference>
<dbReference type="GO" id="GO:0000166">
    <property type="term" value="F:nucleotide binding"/>
    <property type="evidence" value="ECO:0007669"/>
    <property type="project" value="UniProtKB-KW"/>
</dbReference>
<dbReference type="SUPFAM" id="SSF81891">
    <property type="entry name" value="Poly A polymerase C-terminal region-like"/>
    <property type="match status" value="1"/>
</dbReference>
<feature type="non-terminal residue" evidence="12">
    <location>
        <position position="1"/>
    </location>
</feature>
<dbReference type="OrthoDB" id="445712at2759"/>
<dbReference type="GO" id="GO:0016779">
    <property type="term" value="F:nucleotidyltransferase activity"/>
    <property type="evidence" value="ECO:0007669"/>
    <property type="project" value="UniProtKB-KW"/>
</dbReference>
<dbReference type="GO" id="GO:0005739">
    <property type="term" value="C:mitochondrion"/>
    <property type="evidence" value="ECO:0007669"/>
    <property type="project" value="TreeGrafter"/>
</dbReference>
<dbReference type="PANTHER" id="PTHR46173">
    <property type="entry name" value="CCA TRNA NUCLEOTIDYLTRANSFERASE 1, MITOCHONDRIAL"/>
    <property type="match status" value="1"/>
</dbReference>
<dbReference type="Pfam" id="PF12627">
    <property type="entry name" value="PolyA_pol_RNAbd"/>
    <property type="match status" value="1"/>
</dbReference>
<keyword evidence="5" id="KW-0548">Nucleotidyltransferase</keyword>
<keyword evidence="7" id="KW-0547">Nucleotide-binding</keyword>
<evidence type="ECO:0000256" key="2">
    <source>
        <dbReference type="ARBA" id="ARBA00007265"/>
    </source>
</evidence>
<evidence type="ECO:0000256" key="5">
    <source>
        <dbReference type="ARBA" id="ARBA00022695"/>
    </source>
</evidence>
<accession>A0A0L7RHD8</accession>
<keyword evidence="4" id="KW-0819">tRNA processing</keyword>
<evidence type="ECO:0000256" key="1">
    <source>
        <dbReference type="ARBA" id="ARBA00001946"/>
    </source>
</evidence>
<comment type="similarity">
    <text evidence="2 9">Belongs to the tRNA nucleotidyltransferase/poly(A) polymerase family.</text>
</comment>
<evidence type="ECO:0000256" key="3">
    <source>
        <dbReference type="ARBA" id="ARBA00022679"/>
    </source>
</evidence>
<protein>
    <submittedName>
        <fullName evidence="12">CCA tRNA nucleotidyltransferase 1, mitochondrial</fullName>
    </submittedName>
</protein>
<keyword evidence="13" id="KW-1185">Reference proteome</keyword>
<feature type="domain" description="tRNA nucleotidyltransferase/poly(A) polymerase RNA and SrmB- binding" evidence="11">
    <location>
        <begin position="215"/>
        <end position="266"/>
    </location>
</feature>
<dbReference type="AlphaFoldDB" id="A0A0L7RHD8"/>
<keyword evidence="9" id="KW-0694">RNA-binding</keyword>
<reference evidence="12 13" key="1">
    <citation type="submission" date="2015-07" db="EMBL/GenBank/DDBJ databases">
        <title>The genome of Habropoda laboriosa.</title>
        <authorList>
            <person name="Pan H."/>
            <person name="Kapheim K."/>
        </authorList>
    </citation>
    <scope>NUCLEOTIDE SEQUENCE [LARGE SCALE GENOMIC DNA]</scope>
    <source>
        <strain evidence="12">0110345459</strain>
    </source>
</reference>
<evidence type="ECO:0000256" key="6">
    <source>
        <dbReference type="ARBA" id="ARBA00022723"/>
    </source>
</evidence>
<dbReference type="InterPro" id="IPR050264">
    <property type="entry name" value="Bact_CCA-adding_enz_type3_sf"/>
</dbReference>
<dbReference type="Gene3D" id="1.10.3090.10">
    <property type="entry name" value="cca-adding enzyme, domain 2"/>
    <property type="match status" value="1"/>
</dbReference>